<dbReference type="SUPFAM" id="SSF58104">
    <property type="entry name" value="Methyl-accepting chemotaxis protein (MCP) signaling domain"/>
    <property type="match status" value="1"/>
</dbReference>
<reference evidence="9 10" key="1">
    <citation type="submission" date="2019-01" db="EMBL/GenBank/DDBJ databases">
        <authorList>
            <person name="Brito A."/>
        </authorList>
    </citation>
    <scope>NUCLEOTIDE SEQUENCE [LARGE SCALE GENOMIC DNA]</scope>
    <source>
        <strain evidence="9">1</strain>
    </source>
</reference>
<dbReference type="Gene3D" id="1.10.287.950">
    <property type="entry name" value="Methyl-accepting chemotaxis protein"/>
    <property type="match status" value="1"/>
</dbReference>
<dbReference type="Gene3D" id="3.30.450.40">
    <property type="match status" value="3"/>
</dbReference>
<keyword evidence="1 3" id="KW-0807">Transducer</keyword>
<dbReference type="SMART" id="SM00283">
    <property type="entry name" value="MA"/>
    <property type="match status" value="1"/>
</dbReference>
<feature type="domain" description="Phytochrome chromophore attachment site" evidence="6">
    <location>
        <begin position="195"/>
        <end position="332"/>
    </location>
</feature>
<dbReference type="SUPFAM" id="SSF55781">
    <property type="entry name" value="GAF domain-like"/>
    <property type="match status" value="3"/>
</dbReference>
<dbReference type="GO" id="GO:0007165">
    <property type="term" value="P:signal transduction"/>
    <property type="evidence" value="ECO:0007669"/>
    <property type="project" value="UniProtKB-KW"/>
</dbReference>
<evidence type="ECO:0000256" key="4">
    <source>
        <dbReference type="SAM" id="Coils"/>
    </source>
</evidence>
<organism evidence="9 10">
    <name type="scientific">Hyella patelloides LEGE 07179</name>
    <dbReference type="NCBI Taxonomy" id="945734"/>
    <lineage>
        <taxon>Bacteria</taxon>
        <taxon>Bacillati</taxon>
        <taxon>Cyanobacteriota</taxon>
        <taxon>Cyanophyceae</taxon>
        <taxon>Pleurocapsales</taxon>
        <taxon>Hyellaceae</taxon>
        <taxon>Hyella</taxon>
    </lineage>
</organism>
<dbReference type="PANTHER" id="PTHR32089">
    <property type="entry name" value="METHYL-ACCEPTING CHEMOTAXIS PROTEIN MCPB"/>
    <property type="match status" value="1"/>
</dbReference>
<name>A0A563W2X1_9CYAN</name>
<evidence type="ECO:0000313" key="9">
    <source>
        <dbReference type="EMBL" id="VEP18000.1"/>
    </source>
</evidence>
<dbReference type="PANTHER" id="PTHR32089:SF114">
    <property type="entry name" value="METHYL-ACCEPTING CHEMOTAXIS PROTEIN MCPB"/>
    <property type="match status" value="1"/>
</dbReference>
<feature type="domain" description="HAMP" evidence="8">
    <location>
        <begin position="711"/>
        <end position="762"/>
    </location>
</feature>
<dbReference type="SMART" id="SM00065">
    <property type="entry name" value="GAF"/>
    <property type="match status" value="3"/>
</dbReference>
<dbReference type="PROSITE" id="PS50046">
    <property type="entry name" value="PHYTOCHROME_2"/>
    <property type="match status" value="3"/>
</dbReference>
<dbReference type="Pfam" id="PF00015">
    <property type="entry name" value="MCPsignal"/>
    <property type="match status" value="1"/>
</dbReference>
<evidence type="ECO:0000256" key="3">
    <source>
        <dbReference type="PROSITE-ProRule" id="PRU00284"/>
    </source>
</evidence>
<keyword evidence="5" id="KW-0812">Transmembrane</keyword>
<dbReference type="CDD" id="cd11386">
    <property type="entry name" value="MCP_signal"/>
    <property type="match status" value="1"/>
</dbReference>
<feature type="transmembrane region" description="Helical" evidence="5">
    <location>
        <begin position="99"/>
        <end position="118"/>
    </location>
</feature>
<keyword evidence="4" id="KW-0175">Coiled coil</keyword>
<evidence type="ECO:0000256" key="1">
    <source>
        <dbReference type="ARBA" id="ARBA00023224"/>
    </source>
</evidence>
<feature type="domain" description="Phytochrome chromophore attachment site" evidence="6">
    <location>
        <begin position="368"/>
        <end position="505"/>
    </location>
</feature>
<dbReference type="RefSeq" id="WP_144867317.1">
    <property type="nucleotide sequence ID" value="NZ_LR213826.1"/>
</dbReference>
<proteinExistence type="inferred from homology"/>
<feature type="domain" description="Methyl-accepting transducer" evidence="7">
    <location>
        <begin position="767"/>
        <end position="1003"/>
    </location>
</feature>
<dbReference type="EMBL" id="CAACVJ010000634">
    <property type="protein sequence ID" value="VEP18000.1"/>
    <property type="molecule type" value="Genomic_DNA"/>
</dbReference>
<keyword evidence="5" id="KW-0472">Membrane</keyword>
<dbReference type="AlphaFoldDB" id="A0A563W2X1"/>
<evidence type="ECO:0000256" key="2">
    <source>
        <dbReference type="ARBA" id="ARBA00029447"/>
    </source>
</evidence>
<feature type="coiled-coil region" evidence="4">
    <location>
        <begin position="911"/>
        <end position="938"/>
    </location>
</feature>
<dbReference type="PROSITE" id="PS50885">
    <property type="entry name" value="HAMP"/>
    <property type="match status" value="1"/>
</dbReference>
<dbReference type="InterPro" id="IPR003018">
    <property type="entry name" value="GAF"/>
</dbReference>
<evidence type="ECO:0000259" key="8">
    <source>
        <dbReference type="PROSITE" id="PS50885"/>
    </source>
</evidence>
<dbReference type="PROSITE" id="PS50111">
    <property type="entry name" value="CHEMOTAXIS_TRANSDUC_2"/>
    <property type="match status" value="1"/>
</dbReference>
<dbReference type="GO" id="GO:0016020">
    <property type="term" value="C:membrane"/>
    <property type="evidence" value="ECO:0007669"/>
    <property type="project" value="InterPro"/>
</dbReference>
<dbReference type="InterPro" id="IPR003660">
    <property type="entry name" value="HAMP_dom"/>
</dbReference>
<accession>A0A563W2X1</accession>
<sequence>MTQNSNQQSNSSFKNRFYQGDTKVVLSPDIVNNNQGKSASFPDVSPLLSSTAQPPSATQNWWRNLSFKNQIALITVTLSFASASVVGGASHILPNHFSSLVLGSSFAGLIAGIVTLVFTRKFTNAIADANSTINKLGNGQLNNWGDKQLDELELLGTNLNQLSGQLQVLANEQGKINQQRQLISSIAFRTRQTANMDVLMQTAVDGARDVLDTDRVVVYRFNDDWTGTMIAESVADGFPQVLNETIGDPCFRDRHVAQYQAGRIRAISDIYTEPGLTDCHIRMLDQYKVRANLVVPIRQKDKLMGLLIAHHCRDARAWQKVDVDVLNQIATEIEYGVDYINFVEEQKKTAKRAWFFGDIAFRASQTMDLEEVFNTTVRGAREILQTDRVMVYQFNHDWSGTMVAESVDKQYPSVLEETIDDPCFRGRYVDLYKSGRVKAINNIRTEPGLTECHIRTLEQYDVKANLVAPIRKDGELMGLLIAHHCSMPRIWQEAEIDFFAQLATQVEYAVDRLSYIDKIQATVGKARLFGDLAFRARQSLKKEDIFNITVQGARKALETDRVLFYKFNHDWSGTMIAESVGEGWVKVLDIRIEDPCFKGRYVDLYRNGRVKAINDIYNEPGMTDCHMRTLEQYDVKANLVVPIRKDDELYGLLIAHHCAAPRAWQKSEMNFFSELATQTEYALDHVSFIEQLEQAKQKAETASLEQRQQTEAIQHQLDTLVKDIQDAFTGNLTVRAQATDGEIGIVAEFLNTTLDNLQRVVMQVQSTSGAVIETVHGSEDNINNLSNDASRQAEAITVALGHIQGITESIHGVADNAQSAKKMVQQANQTLEDGDRTMNRTVDGILTIKETVEETAQKVKRLGEASQKISRVVNLIRDLANQTHVLALNASIEANGTSGEGQGFAVVAEEVRSLSEQSTAATKEIEQILEEIQTETNQVATAMEVGREQVIAGTDLVETTRQQLTSIAKVSGQIKQLVEEMAQSATAQAKTSASVFQTMQEVETIAQHTSAKSVASAKSFNKLLEVAEELKDSVTQFKVN</sequence>
<protein>
    <submittedName>
        <fullName evidence="9">Methyl-accepting chemotaxis protein</fullName>
    </submittedName>
</protein>
<gene>
    <name evidence="9" type="ORF">H1P_670022</name>
</gene>
<evidence type="ECO:0000313" key="10">
    <source>
        <dbReference type="Proteomes" id="UP000320055"/>
    </source>
</evidence>
<feature type="domain" description="Phytochrome chromophore attachment site" evidence="6">
    <location>
        <begin position="541"/>
        <end position="678"/>
    </location>
</feature>
<evidence type="ECO:0000256" key="5">
    <source>
        <dbReference type="SAM" id="Phobius"/>
    </source>
</evidence>
<dbReference type="Proteomes" id="UP000320055">
    <property type="component" value="Unassembled WGS sequence"/>
</dbReference>
<evidence type="ECO:0000259" key="6">
    <source>
        <dbReference type="PROSITE" id="PS50046"/>
    </source>
</evidence>
<dbReference type="InterPro" id="IPR016132">
    <property type="entry name" value="Phyto_chromo_attachment"/>
</dbReference>
<evidence type="ECO:0000259" key="7">
    <source>
        <dbReference type="PROSITE" id="PS50111"/>
    </source>
</evidence>
<dbReference type="OrthoDB" id="419276at2"/>
<keyword evidence="5" id="KW-1133">Transmembrane helix</keyword>
<keyword evidence="10" id="KW-1185">Reference proteome</keyword>
<comment type="similarity">
    <text evidence="2">Belongs to the methyl-accepting chemotaxis (MCP) protein family.</text>
</comment>
<feature type="transmembrane region" description="Helical" evidence="5">
    <location>
        <begin position="71"/>
        <end position="93"/>
    </location>
</feature>
<dbReference type="Pfam" id="PF01590">
    <property type="entry name" value="GAF"/>
    <property type="match status" value="3"/>
</dbReference>
<dbReference type="InterPro" id="IPR004089">
    <property type="entry name" value="MCPsignal_dom"/>
</dbReference>
<dbReference type="InterPro" id="IPR029016">
    <property type="entry name" value="GAF-like_dom_sf"/>
</dbReference>